<keyword evidence="3" id="KW-1185">Reference proteome</keyword>
<feature type="region of interest" description="Disordered" evidence="1">
    <location>
        <begin position="64"/>
        <end position="86"/>
    </location>
</feature>
<dbReference type="EMBL" id="JAKLMC020000012">
    <property type="protein sequence ID" value="KAK5953202.1"/>
    <property type="molecule type" value="Genomic_DNA"/>
</dbReference>
<protein>
    <submittedName>
        <fullName evidence="2">Uncharacterized protein</fullName>
    </submittedName>
</protein>
<dbReference type="AlphaFoldDB" id="A0AAN8EKZ3"/>
<evidence type="ECO:0000313" key="3">
    <source>
        <dbReference type="Proteomes" id="UP001316803"/>
    </source>
</evidence>
<organism evidence="2 3">
    <name type="scientific">Knufia fluminis</name>
    <dbReference type="NCBI Taxonomy" id="191047"/>
    <lineage>
        <taxon>Eukaryota</taxon>
        <taxon>Fungi</taxon>
        <taxon>Dikarya</taxon>
        <taxon>Ascomycota</taxon>
        <taxon>Pezizomycotina</taxon>
        <taxon>Eurotiomycetes</taxon>
        <taxon>Chaetothyriomycetidae</taxon>
        <taxon>Chaetothyriales</taxon>
        <taxon>Trichomeriaceae</taxon>
        <taxon>Knufia</taxon>
    </lineage>
</organism>
<comment type="caution">
    <text evidence="2">The sequence shown here is derived from an EMBL/GenBank/DDBJ whole genome shotgun (WGS) entry which is preliminary data.</text>
</comment>
<sequence length="639" mass="71705">MDLPTKKTNCGSNLVNLPNRSMATLFSASTKSVASATWFDLPNELRSKILRHVFAGMHLTIGAKKPSKTAEKNSSNAWPPQKPYEIPTRNFTKTNLDRPLQVQISSILLVSRKFTRSAEVRKAMLKGVTLILGPNASSLLRRATLHDDPPERLLIRTVYPSPFYTTLRADRPIPNDPSQLIHQLDWTIQEFPRLSKIHMDIMTATSGVMTIFMTHPQGDHLTQFPTVHVEATLTRNARSAVFDNFAARCTTRAGPAFMDTVRLLLERAKTRDIELIFHLVCDITTGLRCCRLPCKASFSVKDMCLRIMLGGREIVIPQDVPAGFFKQSVSKWATTATWFDLPNELQIKIIENVFIGKELVIARGEPPRLPSGSTPSKWTGTTRGRIFEADMRKREAEIAKSCFIQLSSLLRVSRHFTSSKLAKKVMFNESTVVIGAERVAFFTSSDCVLGNDERAMVHNVYASAPVYVNDHSRLLKPAHLAWIVADFPNVRSVIVGFATSYRWTNPIFFSHPKNQHVKSLEKDVLIKKISDSAQTVVHDDFTGTYTQEHGSKRLIKGPNLMLLHNIPELVRDAHARKIALAFQLELKFATGSRCCMIDFIASFGVDDMCLRIMDDGKEIVVPQDVPEGFFDPIQSAQTS</sequence>
<proteinExistence type="predicted"/>
<accession>A0AAN8EKZ3</accession>
<dbReference type="Proteomes" id="UP001316803">
    <property type="component" value="Unassembled WGS sequence"/>
</dbReference>
<evidence type="ECO:0000256" key="1">
    <source>
        <dbReference type="SAM" id="MobiDB-lite"/>
    </source>
</evidence>
<reference evidence="2 3" key="1">
    <citation type="submission" date="2022-12" db="EMBL/GenBank/DDBJ databases">
        <title>Genomic features and morphological characterization of a novel Knufia sp. strain isolated from spacecraft assembly facility.</title>
        <authorList>
            <person name="Teixeira M."/>
            <person name="Chander A.M."/>
            <person name="Stajich J.E."/>
            <person name="Venkateswaran K."/>
        </authorList>
    </citation>
    <scope>NUCLEOTIDE SEQUENCE [LARGE SCALE GENOMIC DNA]</scope>
    <source>
        <strain evidence="2 3">FJI-L2-BK-P2</strain>
    </source>
</reference>
<name>A0AAN8EKZ3_9EURO</name>
<gene>
    <name evidence="2" type="ORF">OHC33_005770</name>
</gene>
<evidence type="ECO:0000313" key="2">
    <source>
        <dbReference type="EMBL" id="KAK5953202.1"/>
    </source>
</evidence>